<gene>
    <name evidence="2" type="ORF">K7432_015445</name>
</gene>
<sequence>MAQLAGYKEVSSARAPDFKIAEKNAPCQVGLVGFMELKTTIDGESKDIEQAIEYCRILLGLQPFRACTFCVLTDLHAVKILQVTRSQALIHHGRFIEEGLPLLWYLMTTPNTDIFNELPVFEFPNITYNSLKAIGKGKTSTVYKVELTDSLLGPTEKYGVIKAYFDDFTHLMEEEKQNLLDLAGCESGIPKLIAQGSPPSILMIPYCHDMKRFERKDCEQIAHILKHVHSKHIIHRDLHQTNLLLANNSVVINDWGFAAKEFNISHVFHQTIYAHL</sequence>
<name>A0ABR2VN89_9FUNG</name>
<dbReference type="EMBL" id="JASJQH010008973">
    <property type="protein sequence ID" value="KAK9685611.1"/>
    <property type="molecule type" value="Genomic_DNA"/>
</dbReference>
<dbReference type="Gene3D" id="1.10.510.10">
    <property type="entry name" value="Transferase(Phosphotransferase) domain 1"/>
    <property type="match status" value="1"/>
</dbReference>
<reference evidence="2 3" key="1">
    <citation type="submission" date="2023-04" db="EMBL/GenBank/DDBJ databases">
        <title>Genome of Basidiobolus ranarum AG-B5.</title>
        <authorList>
            <person name="Stajich J.E."/>
            <person name="Carter-House D."/>
            <person name="Gryganskyi A."/>
        </authorList>
    </citation>
    <scope>NUCLEOTIDE SEQUENCE [LARGE SCALE GENOMIC DNA]</scope>
    <source>
        <strain evidence="2 3">AG-B5</strain>
    </source>
</reference>
<dbReference type="PROSITE" id="PS50011">
    <property type="entry name" value="PROTEIN_KINASE_DOM"/>
    <property type="match status" value="1"/>
</dbReference>
<evidence type="ECO:0000313" key="2">
    <source>
        <dbReference type="EMBL" id="KAK9685611.1"/>
    </source>
</evidence>
<dbReference type="InterPro" id="IPR000719">
    <property type="entry name" value="Prot_kinase_dom"/>
</dbReference>
<dbReference type="Proteomes" id="UP001479436">
    <property type="component" value="Unassembled WGS sequence"/>
</dbReference>
<accession>A0ABR2VN89</accession>
<feature type="domain" description="Protein kinase" evidence="1">
    <location>
        <begin position="128"/>
        <end position="276"/>
    </location>
</feature>
<dbReference type="SUPFAM" id="SSF56112">
    <property type="entry name" value="Protein kinase-like (PK-like)"/>
    <property type="match status" value="1"/>
</dbReference>
<evidence type="ECO:0000313" key="3">
    <source>
        <dbReference type="Proteomes" id="UP001479436"/>
    </source>
</evidence>
<keyword evidence="3" id="KW-1185">Reference proteome</keyword>
<comment type="caution">
    <text evidence="2">The sequence shown here is derived from an EMBL/GenBank/DDBJ whole genome shotgun (WGS) entry which is preliminary data.</text>
</comment>
<proteinExistence type="predicted"/>
<dbReference type="Pfam" id="PF00069">
    <property type="entry name" value="Pkinase"/>
    <property type="match status" value="1"/>
</dbReference>
<evidence type="ECO:0000259" key="1">
    <source>
        <dbReference type="PROSITE" id="PS50011"/>
    </source>
</evidence>
<dbReference type="InterPro" id="IPR011009">
    <property type="entry name" value="Kinase-like_dom_sf"/>
</dbReference>
<protein>
    <recommendedName>
        <fullName evidence="1">Protein kinase domain-containing protein</fullName>
    </recommendedName>
</protein>
<organism evidence="2 3">
    <name type="scientific">Basidiobolus ranarum</name>
    <dbReference type="NCBI Taxonomy" id="34480"/>
    <lineage>
        <taxon>Eukaryota</taxon>
        <taxon>Fungi</taxon>
        <taxon>Fungi incertae sedis</taxon>
        <taxon>Zoopagomycota</taxon>
        <taxon>Entomophthoromycotina</taxon>
        <taxon>Basidiobolomycetes</taxon>
        <taxon>Basidiobolales</taxon>
        <taxon>Basidiobolaceae</taxon>
        <taxon>Basidiobolus</taxon>
    </lineage>
</organism>